<dbReference type="GO" id="GO:0022412">
    <property type="term" value="P:cellular process involved in reproduction in multicellular organism"/>
    <property type="evidence" value="ECO:0007669"/>
    <property type="project" value="UniProtKB-ARBA"/>
</dbReference>
<dbReference type="SMART" id="SM00174">
    <property type="entry name" value="RHO"/>
    <property type="match status" value="1"/>
</dbReference>
<dbReference type="Proteomes" id="UP000616769">
    <property type="component" value="Unassembled WGS sequence"/>
</dbReference>
<keyword evidence="1" id="KW-0547">Nucleotide-binding</keyword>
<feature type="region of interest" description="Disordered" evidence="3">
    <location>
        <begin position="184"/>
        <end position="263"/>
    </location>
</feature>
<dbReference type="GO" id="GO:0035099">
    <property type="term" value="P:hemocyte migration"/>
    <property type="evidence" value="ECO:0007669"/>
    <property type="project" value="UniProtKB-ARBA"/>
</dbReference>
<dbReference type="Pfam" id="PF00071">
    <property type="entry name" value="Ras"/>
    <property type="match status" value="1"/>
</dbReference>
<dbReference type="GO" id="GO:0007264">
    <property type="term" value="P:small GTPase-mediated signal transduction"/>
    <property type="evidence" value="ECO:0007669"/>
    <property type="project" value="InterPro"/>
</dbReference>
<sequence length="263" mass="29775">MPPFILIGTQCDLRHDVKVLIELNSIGEEPISSDRAESLSKKLGAIGYIECSALTQKNLKEVFDTVILAGLEYQKIQGNYNQIPSRKDFKHSPSNLHHSDCDHNLHQEHNSLSKKNQSENINRSDSIYKECQYHHHFLPNSPPKIAQISDAQLVGWRKSLTKLSAEEALKTEAKEYQSIKTVKMSTFRSTPPTKSKSSKKTDQNRVLGKNLPKHKNPSLFSDPEDDQGFHDETHDDSIEDLTQFDPNQLLTSQKSKPIAYAKA</sequence>
<dbReference type="OrthoDB" id="8830751at2759"/>
<dbReference type="GO" id="GO:0035006">
    <property type="term" value="P:melanization defense response"/>
    <property type="evidence" value="ECO:0007669"/>
    <property type="project" value="UniProtKB-ARBA"/>
</dbReference>
<dbReference type="SUPFAM" id="SSF52540">
    <property type="entry name" value="P-loop containing nucleoside triphosphate hydrolases"/>
    <property type="match status" value="1"/>
</dbReference>
<organism evidence="4 5">
    <name type="scientific">Sarcoptes scabiei</name>
    <name type="common">Itch mite</name>
    <name type="synonym">Acarus scabiei</name>
    <dbReference type="NCBI Taxonomy" id="52283"/>
    <lineage>
        <taxon>Eukaryota</taxon>
        <taxon>Metazoa</taxon>
        <taxon>Ecdysozoa</taxon>
        <taxon>Arthropoda</taxon>
        <taxon>Chelicerata</taxon>
        <taxon>Arachnida</taxon>
        <taxon>Acari</taxon>
        <taxon>Acariformes</taxon>
        <taxon>Sarcoptiformes</taxon>
        <taxon>Astigmata</taxon>
        <taxon>Psoroptidia</taxon>
        <taxon>Sarcoptoidea</taxon>
        <taxon>Sarcoptidae</taxon>
        <taxon>Sarcoptinae</taxon>
        <taxon>Sarcoptes</taxon>
    </lineage>
</organism>
<dbReference type="GO" id="GO:0001667">
    <property type="term" value="P:ameboidal-type cell migration"/>
    <property type="evidence" value="ECO:0007669"/>
    <property type="project" value="UniProtKB-ARBA"/>
</dbReference>
<dbReference type="PANTHER" id="PTHR24072">
    <property type="entry name" value="RHO FAMILY GTPASE"/>
    <property type="match status" value="1"/>
</dbReference>
<gene>
    <name evidence="4" type="ORF">QR98_0034530</name>
</gene>
<comment type="caution">
    <text evidence="4">The sequence shown here is derived from an EMBL/GenBank/DDBJ whole genome shotgun (WGS) entry which is preliminary data.</text>
</comment>
<proteinExistence type="predicted"/>
<dbReference type="VEuPathDB" id="VectorBase:SSCA008481"/>
<dbReference type="EMBL" id="JXLN01010036">
    <property type="protein sequence ID" value="KPM04995.1"/>
    <property type="molecule type" value="Genomic_DNA"/>
</dbReference>
<name>A0A132A313_SARSC</name>
<evidence type="ECO:0000313" key="4">
    <source>
        <dbReference type="EMBL" id="KPM04995.1"/>
    </source>
</evidence>
<dbReference type="InterPro" id="IPR027417">
    <property type="entry name" value="P-loop_NTPase"/>
</dbReference>
<feature type="compositionally biased region" description="Polar residues" evidence="3">
    <location>
        <begin position="244"/>
        <end position="255"/>
    </location>
</feature>
<keyword evidence="2" id="KW-0342">GTP-binding</keyword>
<feature type="compositionally biased region" description="Basic and acidic residues" evidence="3">
    <location>
        <begin position="227"/>
        <end position="236"/>
    </location>
</feature>
<evidence type="ECO:0000313" key="5">
    <source>
        <dbReference type="Proteomes" id="UP000616769"/>
    </source>
</evidence>
<feature type="compositionally biased region" description="Basic and acidic residues" evidence="3">
    <location>
        <begin position="85"/>
        <end position="111"/>
    </location>
</feature>
<evidence type="ECO:0000256" key="3">
    <source>
        <dbReference type="SAM" id="MobiDB-lite"/>
    </source>
</evidence>
<evidence type="ECO:0000256" key="1">
    <source>
        <dbReference type="ARBA" id="ARBA00022741"/>
    </source>
</evidence>
<dbReference type="AlphaFoldDB" id="A0A132A313"/>
<protein>
    <submittedName>
        <fullName evidence="4">Ras-like protein 6</fullName>
    </submittedName>
</protein>
<dbReference type="GO" id="GO:0003006">
    <property type="term" value="P:developmental process involved in reproduction"/>
    <property type="evidence" value="ECO:0007669"/>
    <property type="project" value="UniProtKB-ARBA"/>
</dbReference>
<dbReference type="InterPro" id="IPR001806">
    <property type="entry name" value="Small_GTPase"/>
</dbReference>
<dbReference type="Gene3D" id="3.40.50.300">
    <property type="entry name" value="P-loop containing nucleotide triphosphate hydrolases"/>
    <property type="match status" value="1"/>
</dbReference>
<reference evidence="4 5" key="1">
    <citation type="journal article" date="2015" name="Parasit. Vectors">
        <title>Draft genome of the scabies mite.</title>
        <authorList>
            <person name="Rider S.D.Jr."/>
            <person name="Morgan M.S."/>
            <person name="Arlian L.G."/>
        </authorList>
    </citation>
    <scope>NUCLEOTIDE SEQUENCE [LARGE SCALE GENOMIC DNA]</scope>
    <source>
        <strain evidence="4">Arlian Lab</strain>
    </source>
</reference>
<dbReference type="InterPro" id="IPR003578">
    <property type="entry name" value="Small_GTPase_Rho"/>
</dbReference>
<feature type="region of interest" description="Disordered" evidence="3">
    <location>
        <begin position="84"/>
        <end position="119"/>
    </location>
</feature>
<dbReference type="GO" id="GO:0005525">
    <property type="term" value="F:GTP binding"/>
    <property type="evidence" value="ECO:0007669"/>
    <property type="project" value="UniProtKB-KW"/>
</dbReference>
<accession>A0A132A313</accession>
<dbReference type="GO" id="GO:0003924">
    <property type="term" value="F:GTPase activity"/>
    <property type="evidence" value="ECO:0007669"/>
    <property type="project" value="InterPro"/>
</dbReference>
<evidence type="ECO:0000256" key="2">
    <source>
        <dbReference type="ARBA" id="ARBA00023134"/>
    </source>
</evidence>